<dbReference type="GO" id="GO:1990281">
    <property type="term" value="C:efflux pump complex"/>
    <property type="evidence" value="ECO:0007669"/>
    <property type="project" value="TreeGrafter"/>
</dbReference>
<comment type="caution">
    <text evidence="2">The sequence shown here is derived from an EMBL/GenBank/DDBJ whole genome shotgun (WGS) entry which is preliminary data.</text>
</comment>
<evidence type="ECO:0000313" key="2">
    <source>
        <dbReference type="EMBL" id="KKK87698.1"/>
    </source>
</evidence>
<dbReference type="Gene3D" id="2.40.50.100">
    <property type="match status" value="1"/>
</dbReference>
<dbReference type="GO" id="GO:0015562">
    <property type="term" value="F:efflux transmembrane transporter activity"/>
    <property type="evidence" value="ECO:0007669"/>
    <property type="project" value="TreeGrafter"/>
</dbReference>
<dbReference type="PANTHER" id="PTHR30469:SF20">
    <property type="entry name" value="EFFLUX RND TRANSPORTER PERIPLASMIC ADAPTOR SUBUNIT"/>
    <property type="match status" value="1"/>
</dbReference>
<dbReference type="InterPro" id="IPR058625">
    <property type="entry name" value="MdtA-like_BSH"/>
</dbReference>
<dbReference type="AlphaFoldDB" id="A0A0F8Z225"/>
<dbReference type="PANTHER" id="PTHR30469">
    <property type="entry name" value="MULTIDRUG RESISTANCE PROTEIN MDTA"/>
    <property type="match status" value="1"/>
</dbReference>
<feature type="domain" description="Multidrug resistance protein MdtA-like barrel-sandwich hybrid" evidence="1">
    <location>
        <begin position="65"/>
        <end position="101"/>
    </location>
</feature>
<dbReference type="EMBL" id="LAZR01050282">
    <property type="protein sequence ID" value="KKK87698.1"/>
    <property type="molecule type" value="Genomic_DNA"/>
</dbReference>
<dbReference type="PROSITE" id="PS51257">
    <property type="entry name" value="PROKAR_LIPOPROTEIN"/>
    <property type="match status" value="1"/>
</dbReference>
<organism evidence="2">
    <name type="scientific">marine sediment metagenome</name>
    <dbReference type="NCBI Taxonomy" id="412755"/>
    <lineage>
        <taxon>unclassified sequences</taxon>
        <taxon>metagenomes</taxon>
        <taxon>ecological metagenomes</taxon>
    </lineage>
</organism>
<protein>
    <recommendedName>
        <fullName evidence="1">Multidrug resistance protein MdtA-like barrel-sandwich hybrid domain-containing protein</fullName>
    </recommendedName>
</protein>
<dbReference type="Pfam" id="PF25917">
    <property type="entry name" value="BSH_RND"/>
    <property type="match status" value="1"/>
</dbReference>
<name>A0A0F8Z225_9ZZZZ</name>
<dbReference type="SUPFAM" id="SSF111369">
    <property type="entry name" value="HlyD-like secretion proteins"/>
    <property type="match status" value="1"/>
</dbReference>
<evidence type="ECO:0000259" key="1">
    <source>
        <dbReference type="Pfam" id="PF25917"/>
    </source>
</evidence>
<gene>
    <name evidence="2" type="ORF">LCGC14_2750650</name>
</gene>
<sequence>MKLRQTHCIQYRVLLAVTSIFMLQACSEPPEPEVEIVRPVKLMTLGADKTGITRELSGVVTVEQSVELGFEVSGKIIELPITEGDKVEKGTLLARLDPTDY</sequence>
<proteinExistence type="predicted"/>
<reference evidence="2" key="1">
    <citation type="journal article" date="2015" name="Nature">
        <title>Complex archaea that bridge the gap between prokaryotes and eukaryotes.</title>
        <authorList>
            <person name="Spang A."/>
            <person name="Saw J.H."/>
            <person name="Jorgensen S.L."/>
            <person name="Zaremba-Niedzwiedzka K."/>
            <person name="Martijn J."/>
            <person name="Lind A.E."/>
            <person name="van Eijk R."/>
            <person name="Schleper C."/>
            <person name="Guy L."/>
            <person name="Ettema T.J."/>
        </authorList>
    </citation>
    <scope>NUCLEOTIDE SEQUENCE</scope>
</reference>
<feature type="non-terminal residue" evidence="2">
    <location>
        <position position="101"/>
    </location>
</feature>
<accession>A0A0F8Z225</accession>